<dbReference type="GO" id="GO:0004565">
    <property type="term" value="F:beta-galactosidase activity"/>
    <property type="evidence" value="ECO:0007669"/>
    <property type="project" value="UniProtKB-EC"/>
</dbReference>
<dbReference type="InterPro" id="IPR031631">
    <property type="entry name" value="Glyco_hydro_63N"/>
</dbReference>
<dbReference type="VEuPathDB" id="FungiDB:F4678DRAFT_6594"/>
<dbReference type="GO" id="GO:0009311">
    <property type="term" value="P:oligosaccharide metabolic process"/>
    <property type="evidence" value="ECO:0007669"/>
    <property type="project" value="UniProtKB-UniRule"/>
</dbReference>
<reference evidence="24" key="1">
    <citation type="submission" date="2022-07" db="EMBL/GenBank/DDBJ databases">
        <title>Genome Sequence of Xylaria arbuscula.</title>
        <authorList>
            <person name="Buettner E."/>
        </authorList>
    </citation>
    <scope>NUCLEOTIDE SEQUENCE</scope>
    <source>
        <strain evidence="24">VT107</strain>
    </source>
</reference>
<dbReference type="InterPro" id="IPR025972">
    <property type="entry name" value="BetaGal_dom3"/>
</dbReference>
<evidence type="ECO:0000256" key="2">
    <source>
        <dbReference type="ARBA" id="ARBA00004648"/>
    </source>
</evidence>
<dbReference type="SUPFAM" id="SSF53474">
    <property type="entry name" value="alpha/beta-Hydrolases"/>
    <property type="match status" value="1"/>
</dbReference>
<dbReference type="SUPFAM" id="SSF49785">
    <property type="entry name" value="Galactose-binding domain-like"/>
    <property type="match status" value="2"/>
</dbReference>
<dbReference type="SMART" id="SM01029">
    <property type="entry name" value="BetaGal_dom2"/>
    <property type="match status" value="1"/>
</dbReference>
<feature type="chain" id="PRO_5041011985" description="Multifunctional fusion protein" evidence="20">
    <location>
        <begin position="26"/>
        <end position="2367"/>
    </location>
</feature>
<feature type="domain" description="Beta-galactosidase" evidence="23">
    <location>
        <begin position="413"/>
        <end position="591"/>
    </location>
</feature>
<keyword evidence="18 19" id="KW-0326">Glycosidase</keyword>
<proteinExistence type="inferred from homology"/>
<dbReference type="InterPro" id="IPR029058">
    <property type="entry name" value="AB_hydrolase_fold"/>
</dbReference>
<evidence type="ECO:0000256" key="15">
    <source>
        <dbReference type="ARBA" id="ARBA00023136"/>
    </source>
</evidence>
<keyword evidence="8" id="KW-0479">Metal-binding</keyword>
<dbReference type="InterPro" id="IPR001944">
    <property type="entry name" value="Glycoside_Hdrlase_35"/>
</dbReference>
<evidence type="ECO:0000256" key="12">
    <source>
        <dbReference type="ARBA" id="ARBA00022837"/>
    </source>
</evidence>
<comment type="function">
    <text evidence="21">Cleaves the distal alpha 1,2-linked glucose residue from the Glc(3)Man(9)GlcNAc(2) oligosaccharide precursor.</text>
</comment>
<dbReference type="SUPFAM" id="SSF51011">
    <property type="entry name" value="Glycosyl hydrolase domain"/>
    <property type="match status" value="1"/>
</dbReference>
<dbReference type="SUPFAM" id="SSF117100">
    <property type="entry name" value="Beta-galactosidase LacA, domain 3"/>
    <property type="match status" value="1"/>
</dbReference>
<dbReference type="EC" id="3.1.1.-" evidence="20"/>
<dbReference type="Pfam" id="PF01301">
    <property type="entry name" value="Glyco_hydro_35"/>
    <property type="match status" value="1"/>
</dbReference>
<dbReference type="Pfam" id="PF13363">
    <property type="entry name" value="BetaGal_dom3"/>
    <property type="match status" value="1"/>
</dbReference>
<comment type="catalytic activity">
    <reaction evidence="1 19">
        <text>Hydrolysis of terminal non-reducing beta-D-galactose residues in beta-D-galactosides.</text>
        <dbReference type="EC" id="3.2.1.23"/>
    </reaction>
</comment>
<evidence type="ECO:0000256" key="10">
    <source>
        <dbReference type="ARBA" id="ARBA00022801"/>
    </source>
</evidence>
<dbReference type="EMBL" id="JANPWZ010000382">
    <property type="protein sequence ID" value="KAJ3577369.1"/>
    <property type="molecule type" value="Genomic_DNA"/>
</dbReference>
<dbReference type="PANTHER" id="PTHR10412:SF11">
    <property type="entry name" value="MANNOSYL-OLIGOSACCHARIDE GLUCOSIDASE"/>
    <property type="match status" value="1"/>
</dbReference>
<dbReference type="Gene3D" id="2.102.20.10">
    <property type="entry name" value="Beta-galactosidase, domain 2"/>
    <property type="match status" value="1"/>
</dbReference>
<dbReference type="Gene3D" id="3.20.20.80">
    <property type="entry name" value="Glycosidases"/>
    <property type="match status" value="1"/>
</dbReference>
<evidence type="ECO:0000256" key="11">
    <source>
        <dbReference type="ARBA" id="ARBA00022824"/>
    </source>
</evidence>
<dbReference type="VEuPathDB" id="FungiDB:F4678DRAFT_486630"/>
<evidence type="ECO:0000256" key="4">
    <source>
        <dbReference type="ARBA" id="ARBA00009809"/>
    </source>
</evidence>
<dbReference type="Pfam" id="PF03200">
    <property type="entry name" value="Glyco_hydro_63"/>
    <property type="match status" value="1"/>
</dbReference>
<name>A0A9W8NIQ9_9PEZI</name>
<dbReference type="FunFam" id="3.20.20.80:FF:000040">
    <property type="entry name" value="Beta-galactosidase A"/>
    <property type="match status" value="1"/>
</dbReference>
<dbReference type="InterPro" id="IPR008928">
    <property type="entry name" value="6-hairpin_glycosidase_sf"/>
</dbReference>
<keyword evidence="15" id="KW-0472">Membrane</keyword>
<dbReference type="EC" id="3.2.1.23" evidence="19"/>
<dbReference type="InterPro" id="IPR038518">
    <property type="entry name" value="Glyco_hydro_63N_sf"/>
</dbReference>
<dbReference type="InterPro" id="IPR012341">
    <property type="entry name" value="6hp_glycosidase-like_sf"/>
</dbReference>
<sequence length="2367" mass="261133">MLFNHLFPSLLLALLTPALLLFTQASGSGSISNPNISITSDIPTIVTWDEFSIFVRGERVLFLSGEFHPFRLPSPGLWLDVFEKIKVLGFSGVSFYTDWALLEPARGEFHADGVFSLQQFFDAASQAGIYLLARPGPYINSEVSGGGYPGWVSRIKGPVRMNASGWLDATRNYIQNMGAIISKAQITNGGPVILFQPENEYSLCAEALESGSIGNITNLSSCLNDYYMAEVEAMWREAGIDVPFIANDALPLGNYAPGSGIGAADIYGYDNYPLGWGVACTSPSNWNRSNAVFPSDITNFTAHMKLSPSSPYSIVEFQGGSAEPWGGAGMAACASLLNHEFERVIYKVAYGFRTTLLNLYMTFGGTNWGNMGHPQGYTSYDVGAAIAENRQVDREKYSELKLQANFLQVSPAYLTATPLDSQFGVYTNTTELVTTPLVSSSEGGAFYIVRHSDWTSQDTVEYTLQLNSTGRVLQIPQLGGALLLAGRDSKIHVVYYDVGAIRLVYSTAEIFTWKRSSTKTVFLLYGGEGETHEFCLDGLFEIISVEGEGVRNESRDSFTIVQWDVDPERRVVHFNQDFEVHLLSRNDAYNYWVLDLPMPQPTNNYVSPARINASDASIIVKAGYLMRRARVSENSLHLWGDVNATTVVEIISSPLACEADLYFNERLVKNTQCVNGRLTGTIAFQRPGINLPDVSNLSWKYLDSLPEIQKNYDDRNDSTLFLSTSGGNAFSNSVWLDSNYLGSWSGDPGVLIYNQTFNLPPSLGDGEEHVITVLIDHMGLTETTYIGREGVKEPRGILDYCLFGHSFKSDMTWKLTGNLGGEHPYDRSRGPRNEGALFAERQGFHLPNAPLENCEMRSPVTEGLSGVGVGFFATTFTLDVPDGYDVPMSFKLPEFTSLTNGTRPTAYRVQIFVNGWQFGEYVNTIGPQFSFSVPEGILNYQGENYLSMTLWSLEETDWVQETLASSGASLYQACRCVLTSTIGLVTPVRIEEISALRDTCEQDDGMEGYGWTTYDTRQGGTQVIHDSGLGLDLTTDFFKMSQGDSWGVRIAGTPRKEAPKNLRTALVLHIAQELVQSDSRKNLSCESRPPDSAGTSPIRCHGYDPELGAFEFQIKGDAKHRVIEGIGVKSQFVPEDDIWKAKPIYIDAVYGASSKTADDTKFAHGHGSGNMHFIEVIFEGPFQLYISYRQKDGKLIDSEVLNQSLSTLQAQFPERVDRVFPRTSPFTNGQYSVFVQSTISNLLGGLGFFHGDSLVDDSHATEYAETELGFWTKSAAAMKRANVTMTPKQSLISHVPSRPFFPRGFLWDEGFHLLPIIEWDLDLAIQVLQSWFTLMDEDGWIGREQILGSEARSKVPEEFQIQYPHFANPPTLITLLPLVVSKIVDPSSYRGNESKFLSSPEGAKITLKNLFNLASRHYDWFRQSQAGNFTAYPRPEGANTEGYRWKGRTPSHTLTSGLDDYPRPEPPHPGELHVDALAWVGAAADALRQTAEFLGENPAPYVKHLDEIRHNLDTIHWDPDAAAYCDTTINEAGAFSRVCRIGYVSLLPFILGHVGENHPHLAAVLDSMSDARILLSKYGLRSLSATDENYGTGEDYWRGAVWINLNVLTVLRLQSLNGSSPSVIKAHTLALDLRERLVNSVFKNWVETGFFWEQYDDKTGQGKRSRAFTGWTACIILLMGNTPSNADGDAREHSRQAISPGSVVFGSASIILIAVILFHFRQKFSRLWEEARYYSGLYRQRLLGTGLGQHQEPLSGNTGSAQLLSGAAATVAITTPECRVLDLWTLGVICSYLGTEGIKQLTEPEWVRNECGARLPWGRSHDGCNKAAYKGTVSQLTEELDSHWASRSPFSTMSYLPSSSCVPATFDLSSIASLEVIRIDATLVTNYSASVPEAFRFTQPAVELSNATFCNVTVSYTHPGQNDEVHAEAWLPADNWNNRFQAVGGGGYIAGRYSASYSNMQGAIADGYATITTDAGVGLTQDPSPWALVSPGNVNLYNLQNFGSVALAEGGFIGKSLIKSYYGKAPDYSYWNGCSQGGRQGMVLAQRYPTLYDGISAGAPAFYWNELVASLQWPEQFMSFMDSYPYSCELDAINAAAVSACDGLDGIVDGLITDVDTCLATFDPFKLVGTTINCTEVNKTIQISTTAAEVMNATWSGPYTASGKQIWYGFNPGSDITGNSQPAGQQMGVAATNCTTGECVGIPYFLSDPWFRFFLAKDPKFDSLNITHAQFDSLIHSGQQQYQSFLETSDPDLSEFRNAGGKLISFHGLYDQVIPTKGTEHYYREVASAIPEIDDFFRFFEIPGLGHCNGGRAGQPNQLFSQLRAWVENGTAPTQTSVKITDLEGKVHDRVLYRYSQKPDNASQQHY</sequence>
<dbReference type="InterPro" id="IPR031330">
    <property type="entry name" value="Gly_Hdrlase_35_cat"/>
</dbReference>
<dbReference type="Proteomes" id="UP001148614">
    <property type="component" value="Unassembled WGS sequence"/>
</dbReference>
<keyword evidence="25" id="KW-1185">Reference proteome</keyword>
<evidence type="ECO:0000256" key="16">
    <source>
        <dbReference type="ARBA" id="ARBA00023157"/>
    </source>
</evidence>
<protein>
    <recommendedName>
        <fullName evidence="19 20">Multifunctional fusion protein</fullName>
    </recommendedName>
    <domain>
        <recommendedName>
            <fullName evidence="19">Beta-galactosidase</fullName>
            <ecNumber evidence="19">3.2.1.23</ecNumber>
        </recommendedName>
    </domain>
    <domain>
        <recommendedName>
            <fullName evidence="20">Carboxylic ester hydrolase</fullName>
            <ecNumber evidence="20">3.1.1.-</ecNumber>
        </recommendedName>
    </domain>
    <domain>
        <recommendedName>
            <fullName evidence="21">Mannosyl-oligosaccharide glucosidase</fullName>
            <ecNumber evidence="21">3.2.1.106</ecNumber>
        </recommendedName>
    </domain>
</protein>
<keyword evidence="10 19" id="KW-0378">Hydrolase</keyword>
<evidence type="ECO:0000256" key="17">
    <source>
        <dbReference type="ARBA" id="ARBA00023180"/>
    </source>
</evidence>
<comment type="similarity">
    <text evidence="5 21">Belongs to the glycosyl hydrolase 63 family.</text>
</comment>
<comment type="caution">
    <text evidence="24">The sequence shown here is derived from an EMBL/GenBank/DDBJ whole genome shotgun (WGS) entry which is preliminary data.</text>
</comment>
<feature type="signal peptide" evidence="20">
    <location>
        <begin position="1"/>
        <end position="25"/>
    </location>
</feature>
<keyword evidence="9 20" id="KW-0732">Signal</keyword>
<dbReference type="EC" id="3.2.1.106" evidence="21"/>
<dbReference type="SUPFAM" id="SSF51445">
    <property type="entry name" value="(Trans)glycosidases"/>
    <property type="match status" value="1"/>
</dbReference>
<keyword evidence="17 22" id="KW-0325">Glycoprotein</keyword>
<dbReference type="VEuPathDB" id="FungiDB:F4678DRAFT_482483"/>
<evidence type="ECO:0000256" key="5">
    <source>
        <dbReference type="ARBA" id="ARBA00010833"/>
    </source>
</evidence>
<dbReference type="Pfam" id="PF07519">
    <property type="entry name" value="Tannase"/>
    <property type="match status" value="1"/>
</dbReference>
<dbReference type="Gene3D" id="1.50.10.10">
    <property type="match status" value="1"/>
</dbReference>
<evidence type="ECO:0000256" key="7">
    <source>
        <dbReference type="ARBA" id="ARBA00022692"/>
    </source>
</evidence>
<evidence type="ECO:0000256" key="19">
    <source>
        <dbReference type="RuleBase" id="RU000675"/>
    </source>
</evidence>
<dbReference type="InterPro" id="IPR036833">
    <property type="entry name" value="BetaGal_dom3_sf"/>
</dbReference>
<gene>
    <name evidence="24" type="ORF">NPX13_g3195</name>
</gene>
<dbReference type="Gene3D" id="2.60.120.260">
    <property type="entry name" value="Galactose-binding domain-like"/>
    <property type="match status" value="2"/>
</dbReference>
<evidence type="ECO:0000313" key="25">
    <source>
        <dbReference type="Proteomes" id="UP001148614"/>
    </source>
</evidence>
<comment type="similarity">
    <text evidence="4">Belongs to the glycosyl hydrolase 35 family.</text>
</comment>
<dbReference type="PANTHER" id="PTHR10412">
    <property type="entry name" value="MANNOSYL-OLIGOSACCHARIDE GLUCOSIDASE"/>
    <property type="match status" value="1"/>
</dbReference>
<keyword evidence="14" id="KW-1133">Transmembrane helix</keyword>
<dbReference type="Gene3D" id="2.60.390.10">
    <property type="entry name" value="Beta-galactosidase, domain 3"/>
    <property type="match status" value="1"/>
</dbReference>
<evidence type="ECO:0000256" key="6">
    <source>
        <dbReference type="ARBA" id="ARBA00022487"/>
    </source>
</evidence>
<evidence type="ECO:0000256" key="13">
    <source>
        <dbReference type="ARBA" id="ARBA00022968"/>
    </source>
</evidence>
<keyword evidence="11 21" id="KW-0256">Endoplasmic reticulum</keyword>
<keyword evidence="7" id="KW-0812">Transmembrane</keyword>
<dbReference type="Pfam" id="PF16923">
    <property type="entry name" value="Glyco_hydro_63N"/>
    <property type="match status" value="1"/>
</dbReference>
<evidence type="ECO:0000256" key="20">
    <source>
        <dbReference type="RuleBase" id="RU361238"/>
    </source>
</evidence>
<dbReference type="Gene3D" id="2.70.98.110">
    <property type="entry name" value="Glycosyl hydrolase family 63, N-terminal domain"/>
    <property type="match status" value="1"/>
</dbReference>
<dbReference type="SUPFAM" id="SSF48208">
    <property type="entry name" value="Six-hairpin glycosidases"/>
    <property type="match status" value="1"/>
</dbReference>
<evidence type="ECO:0000256" key="8">
    <source>
        <dbReference type="ARBA" id="ARBA00022723"/>
    </source>
</evidence>
<keyword evidence="13" id="KW-0735">Signal-anchor</keyword>
<keyword evidence="16" id="KW-1015">Disulfide bond</keyword>
<dbReference type="InterPro" id="IPR018954">
    <property type="entry name" value="Betagal_dom2"/>
</dbReference>
<dbReference type="InterPro" id="IPR017853">
    <property type="entry name" value="GH"/>
</dbReference>
<dbReference type="PROSITE" id="PS01182">
    <property type="entry name" value="GLYCOSYL_HYDROL_F35"/>
    <property type="match status" value="1"/>
</dbReference>
<dbReference type="PRINTS" id="PR00742">
    <property type="entry name" value="GLHYDRLASE35"/>
</dbReference>
<evidence type="ECO:0000256" key="22">
    <source>
        <dbReference type="RuleBase" id="RU369107"/>
    </source>
</evidence>
<comment type="pathway">
    <text evidence="22">Glycan metabolism; N-glycan degradation.</text>
</comment>
<comment type="similarity">
    <text evidence="3 20">Belongs to the tannase family.</text>
</comment>
<dbReference type="InterPro" id="IPR037110">
    <property type="entry name" value="Betagal_dom2_sf"/>
</dbReference>
<dbReference type="GO" id="GO:0005789">
    <property type="term" value="C:endoplasmic reticulum membrane"/>
    <property type="evidence" value="ECO:0007669"/>
    <property type="project" value="UniProtKB-SubCell"/>
</dbReference>
<dbReference type="InterPro" id="IPR011118">
    <property type="entry name" value="Tannase/feruloyl_esterase"/>
</dbReference>
<evidence type="ECO:0000256" key="21">
    <source>
        <dbReference type="RuleBase" id="RU368089"/>
    </source>
</evidence>
<accession>A0A9W8NIQ9</accession>
<keyword evidence="6" id="KW-0719">Serine esterase</keyword>
<comment type="subcellular location">
    <subcellularLocation>
        <location evidence="2 21">Endoplasmic reticulum membrane</location>
        <topology evidence="2 21">Single-pass type II membrane protein</topology>
    </subcellularLocation>
</comment>
<dbReference type="Pfam" id="PF13364">
    <property type="entry name" value="BetaGal_ABD2"/>
    <property type="match status" value="2"/>
</dbReference>
<evidence type="ECO:0000259" key="23">
    <source>
        <dbReference type="SMART" id="SM01029"/>
    </source>
</evidence>
<dbReference type="GO" id="GO:0046872">
    <property type="term" value="F:metal ion binding"/>
    <property type="evidence" value="ECO:0007669"/>
    <property type="project" value="UniProtKB-KW"/>
</dbReference>
<evidence type="ECO:0000313" key="24">
    <source>
        <dbReference type="EMBL" id="KAJ3577369.1"/>
    </source>
</evidence>
<dbReference type="GO" id="GO:0006487">
    <property type="term" value="P:protein N-linked glycosylation"/>
    <property type="evidence" value="ECO:0007669"/>
    <property type="project" value="UniProtKB-UniRule"/>
</dbReference>
<dbReference type="InterPro" id="IPR008979">
    <property type="entry name" value="Galactose-bd-like_sf"/>
</dbReference>
<evidence type="ECO:0000256" key="18">
    <source>
        <dbReference type="ARBA" id="ARBA00023295"/>
    </source>
</evidence>
<dbReference type="GO" id="GO:0004573">
    <property type="term" value="F:Glc3Man9GlcNAc2 oligosaccharide glucosidase activity"/>
    <property type="evidence" value="ECO:0007669"/>
    <property type="project" value="UniProtKB-UniRule"/>
</dbReference>
<dbReference type="GO" id="GO:0030600">
    <property type="term" value="F:feruloyl esterase activity"/>
    <property type="evidence" value="ECO:0007669"/>
    <property type="project" value="UniProtKB-ARBA"/>
</dbReference>
<organism evidence="24 25">
    <name type="scientific">Xylaria arbuscula</name>
    <dbReference type="NCBI Taxonomy" id="114810"/>
    <lineage>
        <taxon>Eukaryota</taxon>
        <taxon>Fungi</taxon>
        <taxon>Dikarya</taxon>
        <taxon>Ascomycota</taxon>
        <taxon>Pezizomycotina</taxon>
        <taxon>Sordariomycetes</taxon>
        <taxon>Xylariomycetidae</taxon>
        <taxon>Xylariales</taxon>
        <taxon>Xylariaceae</taxon>
        <taxon>Xylaria</taxon>
    </lineage>
</organism>
<comment type="catalytic activity">
    <reaction evidence="21">
        <text>N(4)-(alpha-D-Glc-(1-&gt;2)-alpha-D-Glc-(1-&gt;3)-alpha-D-Glc-(1-&gt;3)-alpha-D-Man-(1-&gt;2)-alpha-D-Man-(1-&gt;2)-alpha-D-Man-(1-&gt;3)-[alpha-D-Man-(1-&gt;2)-alpha-D-Man-(1-&gt;3)-[alpha-D-Man-(1-&gt;2)-alpha-D-Man-(1-&gt;6)]-alpha-D-Man-(1-&gt;6)]-beta-D-Man-(1-&gt;4)-beta-D-GlcNAc-(1-&gt;4)-beta-D-GlcNAc)-L-asparaginyl-[protein] + H2O = N(4)-(alpha-D-Glc-(1-&gt;3)-alpha-D-Glc-(1-&gt;3)-alpha-D-Man-(1-&gt;2)-alpha-D-Man-(1-&gt;2)-alpha-D-Man-(1-&gt;3)-[alpha-D-Man-(1-&gt;2)-alpha-D-Man-(1-&gt;3)-[alpha-D-Man-(1-&gt;2)-alpha-D-Man-(1-&gt;6)]-alpha-D-Man-(1-&gt;6)]-beta-D-Man-(1-&gt;4)-beta-D-GlcNAc-(1-&gt;4)-beta-D-GlcNAc)-L-asparaginyl-[protein] + beta-D-glucose</text>
        <dbReference type="Rhea" id="RHEA:55988"/>
        <dbReference type="Rhea" id="RHEA-COMP:12806"/>
        <dbReference type="Rhea" id="RHEA-COMP:14355"/>
        <dbReference type="ChEBI" id="CHEBI:15377"/>
        <dbReference type="ChEBI" id="CHEBI:15903"/>
        <dbReference type="ChEBI" id="CHEBI:59082"/>
        <dbReference type="ChEBI" id="CHEBI:132537"/>
        <dbReference type="EC" id="3.2.1.106"/>
    </reaction>
</comment>
<evidence type="ECO:0000256" key="14">
    <source>
        <dbReference type="ARBA" id="ARBA00022989"/>
    </source>
</evidence>
<evidence type="ECO:0000256" key="1">
    <source>
        <dbReference type="ARBA" id="ARBA00001412"/>
    </source>
</evidence>
<dbReference type="InterPro" id="IPR031335">
    <property type="entry name" value="Glyco_hydro_63_C"/>
</dbReference>
<dbReference type="InterPro" id="IPR004888">
    <property type="entry name" value="Glycoside_hydrolase_63"/>
</dbReference>
<dbReference type="InterPro" id="IPR025300">
    <property type="entry name" value="BetaGal_jelly_roll_dom"/>
</dbReference>
<evidence type="ECO:0000256" key="9">
    <source>
        <dbReference type="ARBA" id="ARBA00022729"/>
    </source>
</evidence>
<dbReference type="InterPro" id="IPR019801">
    <property type="entry name" value="Glyco_hydro_35_CS"/>
</dbReference>
<evidence type="ECO:0000256" key="3">
    <source>
        <dbReference type="ARBA" id="ARBA00006249"/>
    </source>
</evidence>
<dbReference type="Pfam" id="PF10435">
    <property type="entry name" value="BetaGal_dom2"/>
    <property type="match status" value="1"/>
</dbReference>
<keyword evidence="12" id="KW-0106">Calcium</keyword>